<dbReference type="EMBL" id="LAZR01023484">
    <property type="protein sequence ID" value="KKL78353.1"/>
    <property type="molecule type" value="Genomic_DNA"/>
</dbReference>
<dbReference type="AlphaFoldDB" id="A0A0F9EW66"/>
<accession>A0A0F9EW66</accession>
<comment type="caution">
    <text evidence="1">The sequence shown here is derived from an EMBL/GenBank/DDBJ whole genome shotgun (WGS) entry which is preliminary data.</text>
</comment>
<proteinExistence type="predicted"/>
<evidence type="ECO:0000313" key="1">
    <source>
        <dbReference type="EMBL" id="KKL78353.1"/>
    </source>
</evidence>
<gene>
    <name evidence="1" type="ORF">LCGC14_2025680</name>
</gene>
<protein>
    <submittedName>
        <fullName evidence="1">Uncharacterized protein</fullName>
    </submittedName>
</protein>
<organism evidence="1">
    <name type="scientific">marine sediment metagenome</name>
    <dbReference type="NCBI Taxonomy" id="412755"/>
    <lineage>
        <taxon>unclassified sequences</taxon>
        <taxon>metagenomes</taxon>
        <taxon>ecological metagenomes</taxon>
    </lineage>
</organism>
<reference evidence="1" key="1">
    <citation type="journal article" date="2015" name="Nature">
        <title>Complex archaea that bridge the gap between prokaryotes and eukaryotes.</title>
        <authorList>
            <person name="Spang A."/>
            <person name="Saw J.H."/>
            <person name="Jorgensen S.L."/>
            <person name="Zaremba-Niedzwiedzka K."/>
            <person name="Martijn J."/>
            <person name="Lind A.E."/>
            <person name="van Eijk R."/>
            <person name="Schleper C."/>
            <person name="Guy L."/>
            <person name="Ettema T.J."/>
        </authorList>
    </citation>
    <scope>NUCLEOTIDE SEQUENCE</scope>
</reference>
<name>A0A0F9EW66_9ZZZZ</name>
<feature type="non-terminal residue" evidence="1">
    <location>
        <position position="1"/>
    </location>
</feature>
<sequence>GLLHTTLLHGFSPWLQNVLHVIGTIGTNINRYYLRVSLIKRNSKEPVTKHLTGFMLARQRVLEKYIGEEK</sequence>